<dbReference type="Proteomes" id="UP000289200">
    <property type="component" value="Unassembled WGS sequence"/>
</dbReference>
<dbReference type="EMBL" id="UWOC01000197">
    <property type="protein sequence ID" value="VCU11383.1"/>
    <property type="molecule type" value="Genomic_DNA"/>
</dbReference>
<organism evidence="1 2">
    <name type="scientific">Rhodoplanes serenus</name>
    <dbReference type="NCBI Taxonomy" id="200615"/>
    <lineage>
        <taxon>Bacteria</taxon>
        <taxon>Pseudomonadati</taxon>
        <taxon>Pseudomonadota</taxon>
        <taxon>Alphaproteobacteria</taxon>
        <taxon>Hyphomicrobiales</taxon>
        <taxon>Nitrobacteraceae</taxon>
        <taxon>Rhodoplanes</taxon>
    </lineage>
</organism>
<gene>
    <name evidence="1" type="ORF">RHODGE_RHODGE_04594</name>
</gene>
<keyword evidence="2" id="KW-1185">Reference proteome</keyword>
<proteinExistence type="predicted"/>
<dbReference type="AlphaFoldDB" id="A0A447D1H8"/>
<name>A0A447D1H8_9BRAD</name>
<reference evidence="2" key="1">
    <citation type="submission" date="2018-10" db="EMBL/GenBank/DDBJ databases">
        <authorList>
            <person name="Peiro R."/>
            <person name="Begona"/>
            <person name="Cbmso G."/>
            <person name="Lopez M."/>
            <person name="Gonzalez S."/>
            <person name="Sacristan E."/>
            <person name="Castillo E."/>
        </authorList>
    </citation>
    <scope>NUCLEOTIDE SEQUENCE [LARGE SCALE GENOMIC DNA]</scope>
</reference>
<dbReference type="RefSeq" id="WP_129611359.1">
    <property type="nucleotide sequence ID" value="NZ_UWOC01000197.1"/>
</dbReference>
<sequence>MTTKARSGETLRPAGGEPVIIRRELPGKVVVRTLRPDVFRSALRAAETTLRAQRRAPRLTDKK</sequence>
<accession>A0A447D1H8</accession>
<comment type="caution">
    <text evidence="1">The sequence shown here is derived from an EMBL/GenBank/DDBJ whole genome shotgun (WGS) entry which is preliminary data.</text>
</comment>
<evidence type="ECO:0000313" key="2">
    <source>
        <dbReference type="Proteomes" id="UP000289200"/>
    </source>
</evidence>
<evidence type="ECO:0000313" key="1">
    <source>
        <dbReference type="EMBL" id="VCU11383.1"/>
    </source>
</evidence>
<protein>
    <submittedName>
        <fullName evidence="1">Uncharacterized protein</fullName>
    </submittedName>
</protein>